<reference evidence="2" key="1">
    <citation type="journal article" date="2012" name="Nat. Biotechnol.">
        <title>Draft genome sequence of pigeonpea (Cajanus cajan), an orphan legume crop of resource-poor farmers.</title>
        <authorList>
            <person name="Varshney R.K."/>
            <person name="Chen W."/>
            <person name="Li Y."/>
            <person name="Bharti A.K."/>
            <person name="Saxena R.K."/>
            <person name="Schlueter J.A."/>
            <person name="Donoghue M.T."/>
            <person name="Azam S."/>
            <person name="Fan G."/>
            <person name="Whaley A.M."/>
            <person name="Farmer A.D."/>
            <person name="Sheridan J."/>
            <person name="Iwata A."/>
            <person name="Tuteja R."/>
            <person name="Penmetsa R.V."/>
            <person name="Wu W."/>
            <person name="Upadhyaya H.D."/>
            <person name="Yang S.P."/>
            <person name="Shah T."/>
            <person name="Saxena K.B."/>
            <person name="Michael T."/>
            <person name="McCombie W.R."/>
            <person name="Yang B."/>
            <person name="Zhang G."/>
            <person name="Yang H."/>
            <person name="Wang J."/>
            <person name="Spillane C."/>
            <person name="Cook D.R."/>
            <person name="May G.D."/>
            <person name="Xu X."/>
            <person name="Jackson S.A."/>
        </authorList>
    </citation>
    <scope>NUCLEOTIDE SEQUENCE [LARGE SCALE GENOMIC DNA]</scope>
</reference>
<dbReference type="PANTHER" id="PTHR48258:SF15">
    <property type="entry name" value="OS02G0543900 PROTEIN"/>
    <property type="match status" value="1"/>
</dbReference>
<organism evidence="2 3">
    <name type="scientific">Cajanus cajan</name>
    <name type="common">Pigeon pea</name>
    <name type="synonym">Cajanus indicus</name>
    <dbReference type="NCBI Taxonomy" id="3821"/>
    <lineage>
        <taxon>Eukaryota</taxon>
        <taxon>Viridiplantae</taxon>
        <taxon>Streptophyta</taxon>
        <taxon>Embryophyta</taxon>
        <taxon>Tracheophyta</taxon>
        <taxon>Spermatophyta</taxon>
        <taxon>Magnoliopsida</taxon>
        <taxon>eudicotyledons</taxon>
        <taxon>Gunneridae</taxon>
        <taxon>Pentapetalae</taxon>
        <taxon>rosids</taxon>
        <taxon>fabids</taxon>
        <taxon>Fabales</taxon>
        <taxon>Fabaceae</taxon>
        <taxon>Papilionoideae</taxon>
        <taxon>50 kb inversion clade</taxon>
        <taxon>NPAAA clade</taxon>
        <taxon>indigoferoid/millettioid clade</taxon>
        <taxon>Phaseoleae</taxon>
        <taxon>Cajanus</taxon>
    </lineage>
</organism>
<feature type="domain" description="DUF4218" evidence="1">
    <location>
        <begin position="177"/>
        <end position="257"/>
    </location>
</feature>
<dbReference type="Gramene" id="C.cajan_42848.t">
    <property type="protein sequence ID" value="C.cajan_42848.t"/>
    <property type="gene ID" value="C.cajan_42848"/>
</dbReference>
<keyword evidence="3" id="KW-1185">Reference proteome</keyword>
<dbReference type="AlphaFoldDB" id="A0A151R907"/>
<evidence type="ECO:0000313" key="2">
    <source>
        <dbReference type="EMBL" id="KYP39100.1"/>
    </source>
</evidence>
<evidence type="ECO:0000313" key="3">
    <source>
        <dbReference type="Proteomes" id="UP000075243"/>
    </source>
</evidence>
<dbReference type="Proteomes" id="UP000075243">
    <property type="component" value="Unassembled WGS sequence"/>
</dbReference>
<dbReference type="InterPro" id="IPR025452">
    <property type="entry name" value="DUF4218"/>
</dbReference>
<dbReference type="PANTHER" id="PTHR48258">
    <property type="entry name" value="DUF4218 DOMAIN-CONTAINING PROTEIN-RELATED"/>
    <property type="match status" value="1"/>
</dbReference>
<evidence type="ECO:0000259" key="1">
    <source>
        <dbReference type="Pfam" id="PF13960"/>
    </source>
</evidence>
<name>A0A151R907_CAJCA</name>
<dbReference type="InterPro" id="IPR004242">
    <property type="entry name" value="Transposase_21"/>
</dbReference>
<dbReference type="OMA" id="NISQCAN"/>
<accession>A0A151R907</accession>
<gene>
    <name evidence="2" type="ORF">KK1_039611</name>
</gene>
<dbReference type="Pfam" id="PF13960">
    <property type="entry name" value="DUF4218"/>
    <property type="match status" value="1"/>
</dbReference>
<proteinExistence type="predicted"/>
<protein>
    <recommendedName>
        <fullName evidence="1">DUF4218 domain-containing protein</fullName>
    </recommendedName>
</protein>
<dbReference type="Pfam" id="PF02992">
    <property type="entry name" value="Transposase_21"/>
    <property type="match status" value="1"/>
</dbReference>
<sequence length="352" mass="41096">MCMKQSSFIVSMIIPGKKNTGKWCFMNHHRFLSTKHRFRLVRRRFHGNVENRNPPLTITSATVLQQLGNLNVVFGKELEVEVPKRKKRGAGHGKVNPLQWRKKSIFLELPYWVDNLLPHNLDVMHIEKNVCDNVVFTLLNDSKKSKDNLKAHKDLQEWGIRPDLWPDVNRRYPLTIYIKVLKVDELDQLQSRVFLTLCNMEMLFPPSFFTVMVHLIVHLVEDAKLGGPVQYRWMYPIERYLGKLKSYVHNKAQPEGYDQGTKNIKPLTVNDVWSLSSNERVVVEWNDEDQAIEDSGALLNSYTSWKKIPKDYKQNVLKDIIQKNKDNRKKQTIPHTGGSMSIAREKQKLVNI</sequence>
<dbReference type="EMBL" id="KQ483937">
    <property type="protein sequence ID" value="KYP39100.1"/>
    <property type="molecule type" value="Genomic_DNA"/>
</dbReference>